<evidence type="ECO:0000313" key="2">
    <source>
        <dbReference type="Proteomes" id="UP001283361"/>
    </source>
</evidence>
<dbReference type="Proteomes" id="UP001283361">
    <property type="component" value="Unassembled WGS sequence"/>
</dbReference>
<dbReference type="AlphaFoldDB" id="A0AAE0Z0U3"/>
<proteinExistence type="predicted"/>
<accession>A0AAE0Z0U3</accession>
<sequence>MYNIRDKKNLSIFQRPFSPAVTHRPTTTQTKPQAKVIEEAVSIRRLRLHHYGDDVDQRSSQAKDRWYWDSGIETQVLRPRYCDSGIETQVLRPRYWDPSIRIQALEVYEKSATLAIVVFWLILRQSFRFSKTEFLKRSITLYQATHAWVLNLPRPDRPDEASSVLNNVFSTVTEMLRNIQLGKDCIYQYDIQPLPPSPPPTAPVRPAPVVINTKRSMWMVHGTSSAPQCVRHATSLRLQVG</sequence>
<evidence type="ECO:0000313" key="1">
    <source>
        <dbReference type="EMBL" id="KAK3760016.1"/>
    </source>
</evidence>
<comment type="caution">
    <text evidence="1">The sequence shown here is derived from an EMBL/GenBank/DDBJ whole genome shotgun (WGS) entry which is preliminary data.</text>
</comment>
<keyword evidence="2" id="KW-1185">Reference proteome</keyword>
<gene>
    <name evidence="1" type="ORF">RRG08_048758</name>
</gene>
<protein>
    <submittedName>
        <fullName evidence="1">Uncharacterized protein</fullName>
    </submittedName>
</protein>
<dbReference type="EMBL" id="JAWDGP010005048">
    <property type="protein sequence ID" value="KAK3760016.1"/>
    <property type="molecule type" value="Genomic_DNA"/>
</dbReference>
<name>A0AAE0Z0U3_9GAST</name>
<reference evidence="1" key="1">
    <citation type="journal article" date="2023" name="G3 (Bethesda)">
        <title>A reference genome for the long-term kleptoplast-retaining sea slug Elysia crispata morphotype clarki.</title>
        <authorList>
            <person name="Eastman K.E."/>
            <person name="Pendleton A.L."/>
            <person name="Shaikh M.A."/>
            <person name="Suttiyut T."/>
            <person name="Ogas R."/>
            <person name="Tomko P."/>
            <person name="Gavelis G."/>
            <person name="Widhalm J.R."/>
            <person name="Wisecaver J.H."/>
        </authorList>
    </citation>
    <scope>NUCLEOTIDE SEQUENCE</scope>
    <source>
        <strain evidence="1">ECLA1</strain>
    </source>
</reference>
<organism evidence="1 2">
    <name type="scientific">Elysia crispata</name>
    <name type="common">lettuce slug</name>
    <dbReference type="NCBI Taxonomy" id="231223"/>
    <lineage>
        <taxon>Eukaryota</taxon>
        <taxon>Metazoa</taxon>
        <taxon>Spiralia</taxon>
        <taxon>Lophotrochozoa</taxon>
        <taxon>Mollusca</taxon>
        <taxon>Gastropoda</taxon>
        <taxon>Heterobranchia</taxon>
        <taxon>Euthyneura</taxon>
        <taxon>Panpulmonata</taxon>
        <taxon>Sacoglossa</taxon>
        <taxon>Placobranchoidea</taxon>
        <taxon>Plakobranchidae</taxon>
        <taxon>Elysia</taxon>
    </lineage>
</organism>